<accession>A0A816JEZ5</accession>
<feature type="compositionally biased region" description="Basic and acidic residues" evidence="1">
    <location>
        <begin position="29"/>
        <end position="47"/>
    </location>
</feature>
<name>A0A816JEZ5_BRANA</name>
<proteinExistence type="predicted"/>
<dbReference type="Proteomes" id="UP001295469">
    <property type="component" value="Chromosome C04"/>
</dbReference>
<protein>
    <submittedName>
        <fullName evidence="2">(rape) hypothetical protein</fullName>
    </submittedName>
</protein>
<dbReference type="SMR" id="A0A816JEZ5"/>
<gene>
    <name evidence="2" type="ORF">DARMORV10_C04P22910.1</name>
</gene>
<feature type="compositionally biased region" description="Basic and acidic residues" evidence="1">
    <location>
        <begin position="8"/>
        <end position="18"/>
    </location>
</feature>
<reference evidence="2" key="1">
    <citation type="submission" date="2021-01" db="EMBL/GenBank/DDBJ databases">
        <authorList>
            <consortium name="Genoscope - CEA"/>
            <person name="William W."/>
        </authorList>
    </citation>
    <scope>NUCLEOTIDE SEQUENCE</scope>
</reference>
<dbReference type="EMBL" id="HG994368">
    <property type="protein sequence ID" value="CAF1831681.1"/>
    <property type="molecule type" value="Genomic_DNA"/>
</dbReference>
<dbReference type="AlphaFoldDB" id="A0A816JEZ5"/>
<evidence type="ECO:0000256" key="1">
    <source>
        <dbReference type="SAM" id="MobiDB-lite"/>
    </source>
</evidence>
<feature type="region of interest" description="Disordered" evidence="1">
    <location>
        <begin position="1"/>
        <end position="47"/>
    </location>
</feature>
<evidence type="ECO:0000313" key="2">
    <source>
        <dbReference type="EMBL" id="CAF1831681.1"/>
    </source>
</evidence>
<organism evidence="2">
    <name type="scientific">Brassica napus</name>
    <name type="common">Rape</name>
    <dbReference type="NCBI Taxonomy" id="3708"/>
    <lineage>
        <taxon>Eukaryota</taxon>
        <taxon>Viridiplantae</taxon>
        <taxon>Streptophyta</taxon>
        <taxon>Embryophyta</taxon>
        <taxon>Tracheophyta</taxon>
        <taxon>Spermatophyta</taxon>
        <taxon>Magnoliopsida</taxon>
        <taxon>eudicotyledons</taxon>
        <taxon>Gunneridae</taxon>
        <taxon>Pentapetalae</taxon>
        <taxon>rosids</taxon>
        <taxon>malvids</taxon>
        <taxon>Brassicales</taxon>
        <taxon>Brassicaceae</taxon>
        <taxon>Brassiceae</taxon>
        <taxon>Brassica</taxon>
    </lineage>
</organism>
<sequence>MWTSVKQRTNEAEDEKPSGARTRPHAPARRKDDLRNERVEERESRGEKRCIQMVHLDVLSRCFI</sequence>